<dbReference type="PROSITE" id="PS51186">
    <property type="entry name" value="GNAT"/>
    <property type="match status" value="1"/>
</dbReference>
<proteinExistence type="inferred from homology"/>
<dbReference type="GO" id="GO:0005737">
    <property type="term" value="C:cytoplasm"/>
    <property type="evidence" value="ECO:0007669"/>
    <property type="project" value="TreeGrafter"/>
</dbReference>
<comment type="similarity">
    <text evidence="3">Belongs to the acetyltransferase family. RimJ subfamily.</text>
</comment>
<evidence type="ECO:0000313" key="5">
    <source>
        <dbReference type="EMBL" id="TNU73641.1"/>
    </source>
</evidence>
<name>A0A5C5BAB9_9MICO</name>
<evidence type="ECO:0000259" key="4">
    <source>
        <dbReference type="PROSITE" id="PS51186"/>
    </source>
</evidence>
<evidence type="ECO:0000313" key="6">
    <source>
        <dbReference type="Proteomes" id="UP000313849"/>
    </source>
</evidence>
<dbReference type="Pfam" id="PF13302">
    <property type="entry name" value="Acetyltransf_3"/>
    <property type="match status" value="1"/>
</dbReference>
<evidence type="ECO:0000256" key="3">
    <source>
        <dbReference type="ARBA" id="ARBA00038502"/>
    </source>
</evidence>
<comment type="caution">
    <text evidence="5">The sequence shown here is derived from an EMBL/GenBank/DDBJ whole genome shotgun (WGS) entry which is preliminary data.</text>
</comment>
<dbReference type="AlphaFoldDB" id="A0A5C5BAB9"/>
<sequence>MWPTRLAEGPLALRPLRRRDGAEWSAVRARNAVWLAPWEATVPGGARSVLTFGGYVRELNRQARSGASRPWVIELYGRIVGQVTVTAITHGSLSSAAIGYWISRDVAGRGLMPLAVAMAVDDCFSSIGLHRIEINIRPENGPSLRVVEKLGLRDEGVRKAYLNIQGAWADHRTFALTTEEVPRGLLERARALPHDLG</sequence>
<dbReference type="Gene3D" id="3.40.630.30">
    <property type="match status" value="1"/>
</dbReference>
<accession>A0A5C5BAB9</accession>
<feature type="domain" description="N-acetyltransferase" evidence="4">
    <location>
        <begin position="11"/>
        <end position="175"/>
    </location>
</feature>
<dbReference type="InterPro" id="IPR016181">
    <property type="entry name" value="Acyl_CoA_acyltransferase"/>
</dbReference>
<dbReference type="InterPro" id="IPR051531">
    <property type="entry name" value="N-acetyltransferase"/>
</dbReference>
<evidence type="ECO:0000256" key="2">
    <source>
        <dbReference type="ARBA" id="ARBA00023315"/>
    </source>
</evidence>
<dbReference type="RefSeq" id="WP_139987174.1">
    <property type="nucleotide sequence ID" value="NZ_VENP01000037.1"/>
</dbReference>
<dbReference type="SUPFAM" id="SSF55729">
    <property type="entry name" value="Acyl-CoA N-acyltransferases (Nat)"/>
    <property type="match status" value="1"/>
</dbReference>
<dbReference type="EMBL" id="VENP01000037">
    <property type="protein sequence ID" value="TNU73641.1"/>
    <property type="molecule type" value="Genomic_DNA"/>
</dbReference>
<protein>
    <submittedName>
        <fullName evidence="5">GNAT family N-acetyltransferase</fullName>
    </submittedName>
</protein>
<gene>
    <name evidence="5" type="ORF">FH969_10235</name>
</gene>
<dbReference type="PANTHER" id="PTHR43792">
    <property type="entry name" value="GNAT FAMILY, PUTATIVE (AFU_ORTHOLOGUE AFUA_3G00765)-RELATED-RELATED"/>
    <property type="match status" value="1"/>
</dbReference>
<keyword evidence="2" id="KW-0012">Acyltransferase</keyword>
<dbReference type="OrthoDB" id="5242221at2"/>
<keyword evidence="1 5" id="KW-0808">Transferase</keyword>
<dbReference type="GO" id="GO:0008999">
    <property type="term" value="F:protein-N-terminal-alanine acetyltransferase activity"/>
    <property type="evidence" value="ECO:0007669"/>
    <property type="project" value="TreeGrafter"/>
</dbReference>
<reference evidence="5 6" key="1">
    <citation type="submission" date="2019-06" db="EMBL/GenBank/DDBJ databases">
        <title>Draft genome sequence of Miniimonas arenae KCTC 19750T isolated from sea sand.</title>
        <authorList>
            <person name="Park S.-J."/>
        </authorList>
    </citation>
    <scope>NUCLEOTIDE SEQUENCE [LARGE SCALE GENOMIC DNA]</scope>
    <source>
        <strain evidence="5 6">KCTC 19750</strain>
    </source>
</reference>
<dbReference type="Proteomes" id="UP000313849">
    <property type="component" value="Unassembled WGS sequence"/>
</dbReference>
<keyword evidence="6" id="KW-1185">Reference proteome</keyword>
<dbReference type="PANTHER" id="PTHR43792:SF8">
    <property type="entry name" value="[RIBOSOMAL PROTEIN US5]-ALANINE N-ACETYLTRANSFERASE"/>
    <property type="match status" value="1"/>
</dbReference>
<dbReference type="InterPro" id="IPR000182">
    <property type="entry name" value="GNAT_dom"/>
</dbReference>
<organism evidence="5 6">
    <name type="scientific">Miniimonas arenae</name>
    <dbReference type="NCBI Taxonomy" id="676201"/>
    <lineage>
        <taxon>Bacteria</taxon>
        <taxon>Bacillati</taxon>
        <taxon>Actinomycetota</taxon>
        <taxon>Actinomycetes</taxon>
        <taxon>Micrococcales</taxon>
        <taxon>Beutenbergiaceae</taxon>
        <taxon>Miniimonas</taxon>
    </lineage>
</organism>
<evidence type="ECO:0000256" key="1">
    <source>
        <dbReference type="ARBA" id="ARBA00022679"/>
    </source>
</evidence>